<evidence type="ECO:0000313" key="2">
    <source>
        <dbReference type="Proteomes" id="UP000276133"/>
    </source>
</evidence>
<gene>
    <name evidence="1" type="ORF">BpHYR1_007647</name>
</gene>
<dbReference type="AlphaFoldDB" id="A0A3M7RXG4"/>
<comment type="caution">
    <text evidence="1">The sequence shown here is derived from an EMBL/GenBank/DDBJ whole genome shotgun (WGS) entry which is preliminary data.</text>
</comment>
<organism evidence="1 2">
    <name type="scientific">Brachionus plicatilis</name>
    <name type="common">Marine rotifer</name>
    <name type="synonym">Brachionus muelleri</name>
    <dbReference type="NCBI Taxonomy" id="10195"/>
    <lineage>
        <taxon>Eukaryota</taxon>
        <taxon>Metazoa</taxon>
        <taxon>Spiralia</taxon>
        <taxon>Gnathifera</taxon>
        <taxon>Rotifera</taxon>
        <taxon>Eurotatoria</taxon>
        <taxon>Monogononta</taxon>
        <taxon>Pseudotrocha</taxon>
        <taxon>Ploima</taxon>
        <taxon>Brachionidae</taxon>
        <taxon>Brachionus</taxon>
    </lineage>
</organism>
<protein>
    <submittedName>
        <fullName evidence="1">Uncharacterized protein</fullName>
    </submittedName>
</protein>
<dbReference type="EMBL" id="REGN01002421">
    <property type="protein sequence ID" value="RNA28206.1"/>
    <property type="molecule type" value="Genomic_DNA"/>
</dbReference>
<reference evidence="1 2" key="1">
    <citation type="journal article" date="2018" name="Sci. Rep.">
        <title>Genomic signatures of local adaptation to the degree of environmental predictability in rotifers.</title>
        <authorList>
            <person name="Franch-Gras L."/>
            <person name="Hahn C."/>
            <person name="Garcia-Roger E.M."/>
            <person name="Carmona M.J."/>
            <person name="Serra M."/>
            <person name="Gomez A."/>
        </authorList>
    </citation>
    <scope>NUCLEOTIDE SEQUENCE [LARGE SCALE GENOMIC DNA]</scope>
    <source>
        <strain evidence="1">HYR1</strain>
    </source>
</reference>
<accession>A0A3M7RXG4</accession>
<evidence type="ECO:0000313" key="1">
    <source>
        <dbReference type="EMBL" id="RNA28206.1"/>
    </source>
</evidence>
<sequence>MHNADCTLLQILPLDLIKIKNSPLTLTCLNFRSLSFQLLSNSIKNGNLIMFQIRMSIKLDTCRIN</sequence>
<name>A0A3M7RXG4_BRAPC</name>
<proteinExistence type="predicted"/>
<dbReference type="Proteomes" id="UP000276133">
    <property type="component" value="Unassembled WGS sequence"/>
</dbReference>
<keyword evidence="2" id="KW-1185">Reference proteome</keyword>